<keyword evidence="14" id="KW-1185">Reference proteome</keyword>
<dbReference type="InterPro" id="IPR005495">
    <property type="entry name" value="LptG/LptF_permease"/>
</dbReference>
<feature type="transmembrane region" description="Helical" evidence="12">
    <location>
        <begin position="12"/>
        <end position="35"/>
    </location>
</feature>
<feature type="transmembrane region" description="Helical" evidence="12">
    <location>
        <begin position="271"/>
        <end position="289"/>
    </location>
</feature>
<evidence type="ECO:0000256" key="7">
    <source>
        <dbReference type="ARBA" id="ARBA00022519"/>
    </source>
</evidence>
<gene>
    <name evidence="13" type="primary">lptF</name>
    <name evidence="13" type="ORF">FM042_11330</name>
</gene>
<dbReference type="GO" id="GO:0015920">
    <property type="term" value="P:lipopolysaccharide transport"/>
    <property type="evidence" value="ECO:0007669"/>
    <property type="project" value="TreeGrafter"/>
</dbReference>
<proteinExistence type="inferred from homology"/>
<dbReference type="PANTHER" id="PTHR33529">
    <property type="entry name" value="SLR0882 PROTEIN-RELATED"/>
    <property type="match status" value="1"/>
</dbReference>
<evidence type="ECO:0000256" key="10">
    <source>
        <dbReference type="ARBA" id="ARBA00023136"/>
    </source>
</evidence>
<evidence type="ECO:0000256" key="12">
    <source>
        <dbReference type="SAM" id="Phobius"/>
    </source>
</evidence>
<feature type="transmembrane region" description="Helical" evidence="12">
    <location>
        <begin position="96"/>
        <end position="120"/>
    </location>
</feature>
<evidence type="ECO:0000256" key="4">
    <source>
        <dbReference type="ARBA" id="ARBA00014213"/>
    </source>
</evidence>
<evidence type="ECO:0000256" key="6">
    <source>
        <dbReference type="ARBA" id="ARBA00022475"/>
    </source>
</evidence>
<dbReference type="AlphaFoldDB" id="A0A552WYN2"/>
<comment type="similarity">
    <text evidence="3">Belongs to the LptF/LptG family.</text>
</comment>
<dbReference type="GO" id="GO:0055085">
    <property type="term" value="P:transmembrane transport"/>
    <property type="evidence" value="ECO:0007669"/>
    <property type="project" value="InterPro"/>
</dbReference>
<dbReference type="GO" id="GO:0043190">
    <property type="term" value="C:ATP-binding cassette (ABC) transporter complex"/>
    <property type="evidence" value="ECO:0007669"/>
    <property type="project" value="InterPro"/>
</dbReference>
<dbReference type="EMBL" id="VJWL01000005">
    <property type="protein sequence ID" value="TRW47920.1"/>
    <property type="molecule type" value="Genomic_DNA"/>
</dbReference>
<keyword evidence="6" id="KW-1003">Cell membrane</keyword>
<dbReference type="Proteomes" id="UP000320359">
    <property type="component" value="Unassembled WGS sequence"/>
</dbReference>
<dbReference type="Pfam" id="PF03739">
    <property type="entry name" value="LptF_LptG"/>
    <property type="match status" value="1"/>
</dbReference>
<reference evidence="13 14" key="1">
    <citation type="submission" date="2019-07" db="EMBL/GenBank/DDBJ databases">
        <authorList>
            <person name="Yang M."/>
            <person name="Zhao D."/>
            <person name="Xiang H."/>
        </authorList>
    </citation>
    <scope>NUCLEOTIDE SEQUENCE [LARGE SCALE GENOMIC DNA]</scope>
    <source>
        <strain evidence="13 14">IM1326</strain>
    </source>
</reference>
<evidence type="ECO:0000256" key="8">
    <source>
        <dbReference type="ARBA" id="ARBA00022692"/>
    </source>
</evidence>
<evidence type="ECO:0000256" key="3">
    <source>
        <dbReference type="ARBA" id="ARBA00007725"/>
    </source>
</evidence>
<keyword evidence="8 12" id="KW-0812">Transmembrane</keyword>
<comment type="caution">
    <text evidence="13">The sequence shown here is derived from an EMBL/GenBank/DDBJ whole genome shotgun (WGS) entry which is preliminary data.</text>
</comment>
<evidence type="ECO:0000256" key="11">
    <source>
        <dbReference type="ARBA" id="ARBA00026081"/>
    </source>
</evidence>
<keyword evidence="7" id="KW-0997">Cell inner membrane</keyword>
<evidence type="ECO:0000256" key="2">
    <source>
        <dbReference type="ARBA" id="ARBA00004429"/>
    </source>
</evidence>
<comment type="subunit">
    <text evidence="11">Component of the lipopolysaccharide transport and assembly complex. The LptBFG transporter is composed of two ATP-binding proteins (LptB) and two transmembrane proteins (LptF and LptG).</text>
</comment>
<accession>A0A552WYN2</accession>
<feature type="transmembrane region" description="Helical" evidence="12">
    <location>
        <begin position="333"/>
        <end position="352"/>
    </location>
</feature>
<dbReference type="RefSeq" id="WP_143236559.1">
    <property type="nucleotide sequence ID" value="NZ_VJWL01000005.1"/>
</dbReference>
<comment type="subcellular location">
    <subcellularLocation>
        <location evidence="2">Cell inner membrane</location>
        <topology evidence="2">Multi-pass membrane protein</topology>
    </subcellularLocation>
</comment>
<comment type="function">
    <text evidence="1">Part of the ABC transporter complex LptBFG involved in the translocation of lipopolysaccharide (LPS) from the inner membrane to the outer membrane.</text>
</comment>
<dbReference type="OrthoDB" id="9778062at2"/>
<protein>
    <recommendedName>
        <fullName evidence="4">Lipopolysaccharide export system permease protein LptF</fullName>
    </recommendedName>
</protein>
<dbReference type="InterPro" id="IPR030922">
    <property type="entry name" value="LptF"/>
</dbReference>
<sequence length="369" mass="41361">MLIFRYVLRETFKAQIAVFLVLLTIFVSQQFVQILTQASDGQLPAQLILAVLGLQLPGLASLILPISLFLGILMAHGRMYTDHEMSVLHACGVSEWYIARVTLVFAVIIAIITSVLTLWLSPWALAQEHALAERARAEAGVSVIQPGRFQQAAQQRAVIFVERQGRDGELEEIFVAQLPARGEYADDQRASVVMSARGRVETMPNGAQLLVLDDGRRYSQSLVNLDHHVMRFDEYQIQIREQEYDEERRRLEAVPTQELLNTPGSEAHAEMQWRIAIPLAMPLLALIAVPLSRVNPRQGKFAKMGPAILIYMGYFMVLMAAKRALADGSLPEGLGLWWIHAGLFIIGISLLIRERPSGYRFRAAIRGLR</sequence>
<keyword evidence="5" id="KW-0813">Transport</keyword>
<feature type="transmembrane region" description="Helical" evidence="12">
    <location>
        <begin position="301"/>
        <end position="321"/>
    </location>
</feature>
<evidence type="ECO:0000256" key="5">
    <source>
        <dbReference type="ARBA" id="ARBA00022448"/>
    </source>
</evidence>
<name>A0A552WYN2_9GAMM</name>
<dbReference type="NCBIfam" id="TIGR04407">
    <property type="entry name" value="LptF_YjgP"/>
    <property type="match status" value="1"/>
</dbReference>
<evidence type="ECO:0000313" key="14">
    <source>
        <dbReference type="Proteomes" id="UP000320359"/>
    </source>
</evidence>
<keyword evidence="9 12" id="KW-1133">Transmembrane helix</keyword>
<evidence type="ECO:0000313" key="13">
    <source>
        <dbReference type="EMBL" id="TRW47920.1"/>
    </source>
</evidence>
<organism evidence="13 14">
    <name type="scientific">Aliidiomarina halalkaliphila</name>
    <dbReference type="NCBI Taxonomy" id="2593535"/>
    <lineage>
        <taxon>Bacteria</taxon>
        <taxon>Pseudomonadati</taxon>
        <taxon>Pseudomonadota</taxon>
        <taxon>Gammaproteobacteria</taxon>
        <taxon>Alteromonadales</taxon>
        <taxon>Idiomarinaceae</taxon>
        <taxon>Aliidiomarina</taxon>
    </lineage>
</organism>
<feature type="transmembrane region" description="Helical" evidence="12">
    <location>
        <begin position="47"/>
        <end position="75"/>
    </location>
</feature>
<keyword evidence="10 12" id="KW-0472">Membrane</keyword>
<dbReference type="PANTHER" id="PTHR33529:SF7">
    <property type="entry name" value="LIPOPOLYSACCHARIDE EXPORT SYSTEM PERMEASE PROTEIN LPTF"/>
    <property type="match status" value="1"/>
</dbReference>
<evidence type="ECO:0000256" key="1">
    <source>
        <dbReference type="ARBA" id="ARBA00002265"/>
    </source>
</evidence>
<evidence type="ECO:0000256" key="9">
    <source>
        <dbReference type="ARBA" id="ARBA00022989"/>
    </source>
</evidence>